<sequence length="248" mass="27790">MPALRCSGSSAAGQAGSGGSAPRADGYDQFRHQQQQYHRRSFHEKGSAAPRGNAEGGAQQQDQQTQSRASASSSSSSFSSTSERVKDERVYGLGSATAQQRRQVRQQWEKSFLGRVHYDEGMHSRFAEALASEEEEAYGQSIEGASHAELFPRWPEDEEAPLAQFRRLRPALQLRYIVNRLSMGERRIRYAADYGSLSMMHQLNLGELMVHEAEKLLGELGWMNEDVAAQIEELKMLAAKIKYDFDLD</sequence>
<evidence type="ECO:0000313" key="3">
    <source>
        <dbReference type="Proteomes" id="UP000037923"/>
    </source>
</evidence>
<comment type="caution">
    <text evidence="2">The sequence shown here is derived from an EMBL/GenBank/DDBJ whole genome shotgun (WGS) entry which is preliminary data.</text>
</comment>
<dbReference type="Proteomes" id="UP000037923">
    <property type="component" value="Unassembled WGS sequence"/>
</dbReference>
<feature type="compositionally biased region" description="Low complexity" evidence="1">
    <location>
        <begin position="58"/>
        <end position="82"/>
    </location>
</feature>
<dbReference type="OrthoDB" id="247552at2759"/>
<dbReference type="VEuPathDB" id="TriTrypDB:LpyrH10_20_1180"/>
<reference evidence="2 3" key="1">
    <citation type="submission" date="2015-07" db="EMBL/GenBank/DDBJ databases">
        <title>High-quality genome of monoxenous trypanosomatid Leptomonas pyrrhocoris.</title>
        <authorList>
            <person name="Flegontov P."/>
            <person name="Butenko A."/>
            <person name="Firsov S."/>
            <person name="Vlcek C."/>
            <person name="Logacheva M.D."/>
            <person name="Field M."/>
            <person name="Filatov D."/>
            <person name="Flegontova O."/>
            <person name="Gerasimov E."/>
            <person name="Jackson A.P."/>
            <person name="Kelly S."/>
            <person name="Opperdoes F."/>
            <person name="O'Reilly A."/>
            <person name="Votypka J."/>
            <person name="Yurchenko V."/>
            <person name="Lukes J."/>
        </authorList>
    </citation>
    <scope>NUCLEOTIDE SEQUENCE [LARGE SCALE GENOMIC DNA]</scope>
    <source>
        <strain evidence="2">H10</strain>
    </source>
</reference>
<keyword evidence="3" id="KW-1185">Reference proteome</keyword>
<accession>A0A0M9FV32</accession>
<name>A0A0M9FV32_LEPPY</name>
<protein>
    <submittedName>
        <fullName evidence="2">Uncharacterized protein</fullName>
    </submittedName>
</protein>
<dbReference type="GeneID" id="26908080"/>
<feature type="region of interest" description="Disordered" evidence="1">
    <location>
        <begin position="1"/>
        <end position="102"/>
    </location>
</feature>
<evidence type="ECO:0000256" key="1">
    <source>
        <dbReference type="SAM" id="MobiDB-lite"/>
    </source>
</evidence>
<organism evidence="2 3">
    <name type="scientific">Leptomonas pyrrhocoris</name>
    <name type="common">Firebug parasite</name>
    <dbReference type="NCBI Taxonomy" id="157538"/>
    <lineage>
        <taxon>Eukaryota</taxon>
        <taxon>Discoba</taxon>
        <taxon>Euglenozoa</taxon>
        <taxon>Kinetoplastea</taxon>
        <taxon>Metakinetoplastina</taxon>
        <taxon>Trypanosomatida</taxon>
        <taxon>Trypanosomatidae</taxon>
        <taxon>Leishmaniinae</taxon>
        <taxon>Leptomonas</taxon>
    </lineage>
</organism>
<proteinExistence type="predicted"/>
<evidence type="ECO:0000313" key="2">
    <source>
        <dbReference type="EMBL" id="KPA76486.1"/>
    </source>
</evidence>
<dbReference type="OMA" id="HYEEGMH"/>
<dbReference type="AlphaFoldDB" id="A0A0M9FV32"/>
<gene>
    <name evidence="2" type="ORF">ABB37_07795</name>
</gene>
<dbReference type="EMBL" id="LGTL01000020">
    <property type="protein sequence ID" value="KPA76486.1"/>
    <property type="molecule type" value="Genomic_DNA"/>
</dbReference>
<dbReference type="RefSeq" id="XP_015654925.1">
    <property type="nucleotide sequence ID" value="XM_015806561.1"/>
</dbReference>